<keyword evidence="2" id="KW-1185">Reference proteome</keyword>
<name>A0A4Y2A7N3_ARAVE</name>
<evidence type="ECO:0000313" key="1">
    <source>
        <dbReference type="EMBL" id="GBL75841.1"/>
    </source>
</evidence>
<evidence type="ECO:0008006" key="3">
    <source>
        <dbReference type="Google" id="ProtNLM"/>
    </source>
</evidence>
<gene>
    <name evidence="1" type="ORF">AVEN_155114_1</name>
</gene>
<sequence>MCERDAYGGENVCVWGGISLGGRTDLHVFPRGTVNAHAYRDNILDAYAGAIGNDFLLQDATLDRIVDGYLQHETIQRMEWPARSLDLNPTDHVWDALGRRIAALNSPPQTLAKLGTALQE</sequence>
<evidence type="ECO:0000313" key="2">
    <source>
        <dbReference type="Proteomes" id="UP000499080"/>
    </source>
</evidence>
<comment type="caution">
    <text evidence="1">The sequence shown here is derived from an EMBL/GenBank/DDBJ whole genome shotgun (WGS) entry which is preliminary data.</text>
</comment>
<organism evidence="1 2">
    <name type="scientific">Araneus ventricosus</name>
    <name type="common">Orbweaver spider</name>
    <name type="synonym">Epeira ventricosa</name>
    <dbReference type="NCBI Taxonomy" id="182803"/>
    <lineage>
        <taxon>Eukaryota</taxon>
        <taxon>Metazoa</taxon>
        <taxon>Ecdysozoa</taxon>
        <taxon>Arthropoda</taxon>
        <taxon>Chelicerata</taxon>
        <taxon>Arachnida</taxon>
        <taxon>Araneae</taxon>
        <taxon>Araneomorphae</taxon>
        <taxon>Entelegynae</taxon>
        <taxon>Araneoidea</taxon>
        <taxon>Araneidae</taxon>
        <taxon>Araneus</taxon>
    </lineage>
</organism>
<proteinExistence type="predicted"/>
<reference evidence="1 2" key="1">
    <citation type="journal article" date="2019" name="Sci. Rep.">
        <title>Orb-weaving spider Araneus ventricosus genome elucidates the spidroin gene catalogue.</title>
        <authorList>
            <person name="Kono N."/>
            <person name="Nakamura H."/>
            <person name="Ohtoshi R."/>
            <person name="Moran D.A.P."/>
            <person name="Shinohara A."/>
            <person name="Yoshida Y."/>
            <person name="Fujiwara M."/>
            <person name="Mori M."/>
            <person name="Tomita M."/>
            <person name="Arakawa K."/>
        </authorList>
    </citation>
    <scope>NUCLEOTIDE SEQUENCE [LARGE SCALE GENOMIC DNA]</scope>
</reference>
<dbReference type="Proteomes" id="UP000499080">
    <property type="component" value="Unassembled WGS sequence"/>
</dbReference>
<dbReference type="AlphaFoldDB" id="A0A4Y2A7N3"/>
<dbReference type="InterPro" id="IPR036397">
    <property type="entry name" value="RNaseH_sf"/>
</dbReference>
<dbReference type="Gene3D" id="3.30.420.10">
    <property type="entry name" value="Ribonuclease H-like superfamily/Ribonuclease H"/>
    <property type="match status" value="1"/>
</dbReference>
<dbReference type="OrthoDB" id="4843387at2759"/>
<dbReference type="GO" id="GO:0003676">
    <property type="term" value="F:nucleic acid binding"/>
    <property type="evidence" value="ECO:0007669"/>
    <property type="project" value="InterPro"/>
</dbReference>
<accession>A0A4Y2A7N3</accession>
<protein>
    <recommendedName>
        <fullName evidence="3">Tc1-like transposase DDE domain-containing protein</fullName>
    </recommendedName>
</protein>
<dbReference type="EMBL" id="BGPR01000008">
    <property type="protein sequence ID" value="GBL75841.1"/>
    <property type="molecule type" value="Genomic_DNA"/>
</dbReference>